<dbReference type="SUPFAM" id="SSF90123">
    <property type="entry name" value="ABC transporter transmembrane region"/>
    <property type="match status" value="1"/>
</dbReference>
<feature type="transmembrane region" description="Helical" evidence="9">
    <location>
        <begin position="38"/>
        <end position="57"/>
    </location>
</feature>
<evidence type="ECO:0000256" key="9">
    <source>
        <dbReference type="SAM" id="Phobius"/>
    </source>
</evidence>
<feature type="transmembrane region" description="Helical" evidence="9">
    <location>
        <begin position="539"/>
        <end position="566"/>
    </location>
</feature>
<dbReference type="Proteomes" id="UP000528411">
    <property type="component" value="Unassembled WGS sequence"/>
</dbReference>
<keyword evidence="6" id="KW-0067">ATP-binding</keyword>
<dbReference type="GO" id="GO:0016887">
    <property type="term" value="F:ATP hydrolysis activity"/>
    <property type="evidence" value="ECO:0007669"/>
    <property type="project" value="InterPro"/>
</dbReference>
<feature type="transmembrane region" description="Helical" evidence="9">
    <location>
        <begin position="358"/>
        <end position="375"/>
    </location>
</feature>
<comment type="similarity">
    <text evidence="2">Belongs to the ABC transporter superfamily. ABCC family. Conjugate transporter (TC 3.A.1.208) subfamily.</text>
</comment>
<dbReference type="Gene3D" id="3.40.50.300">
    <property type="entry name" value="P-loop containing nucleotide triphosphate hydrolases"/>
    <property type="match status" value="1"/>
</dbReference>
<feature type="domain" description="ABC transporter" evidence="10">
    <location>
        <begin position="639"/>
        <end position="813"/>
    </location>
</feature>
<dbReference type="PANTHER" id="PTHR24223">
    <property type="entry name" value="ATP-BINDING CASSETTE SUB-FAMILY C"/>
    <property type="match status" value="1"/>
</dbReference>
<dbReference type="InterPro" id="IPR056227">
    <property type="entry name" value="TMD0_ABC"/>
</dbReference>
<name>A0A7L2UED4_BALRX</name>
<dbReference type="InterPro" id="IPR050173">
    <property type="entry name" value="ABC_transporter_C-like"/>
</dbReference>
<evidence type="ECO:0000259" key="11">
    <source>
        <dbReference type="PROSITE" id="PS50929"/>
    </source>
</evidence>
<keyword evidence="3" id="KW-0813">Transport</keyword>
<comment type="caution">
    <text evidence="12">The sequence shown here is derived from an EMBL/GenBank/DDBJ whole genome shotgun (WGS) entry which is preliminary data.</text>
</comment>
<dbReference type="InterPro" id="IPR011527">
    <property type="entry name" value="ABC1_TM_dom"/>
</dbReference>
<feature type="transmembrane region" description="Helical" evidence="9">
    <location>
        <begin position="319"/>
        <end position="338"/>
    </location>
</feature>
<feature type="non-terminal residue" evidence="12">
    <location>
        <position position="813"/>
    </location>
</feature>
<feature type="transmembrane region" description="Helical" evidence="9">
    <location>
        <begin position="176"/>
        <end position="193"/>
    </location>
</feature>
<reference evidence="12 13" key="1">
    <citation type="submission" date="2019-09" db="EMBL/GenBank/DDBJ databases">
        <title>Bird 10,000 Genomes (B10K) Project - Family phase.</title>
        <authorList>
            <person name="Zhang G."/>
        </authorList>
    </citation>
    <scope>NUCLEOTIDE SEQUENCE [LARGE SCALE GENOMIC DNA]</scope>
    <source>
        <strain evidence="12">B10K-DU-012-56</strain>
    </source>
</reference>
<evidence type="ECO:0000256" key="2">
    <source>
        <dbReference type="ARBA" id="ARBA00009726"/>
    </source>
</evidence>
<dbReference type="PANTHER" id="PTHR24223:SF339">
    <property type="entry name" value="ATP-BINDING CASSETTE SUB-FAMILY C MEMBER 6"/>
    <property type="match status" value="1"/>
</dbReference>
<keyword evidence="13" id="KW-1185">Reference proteome</keyword>
<evidence type="ECO:0000256" key="1">
    <source>
        <dbReference type="ARBA" id="ARBA00004141"/>
    </source>
</evidence>
<organism evidence="12 13">
    <name type="scientific">Balaeniceps rex</name>
    <name type="common">Shoebill</name>
    <dbReference type="NCBI Taxonomy" id="33584"/>
    <lineage>
        <taxon>Eukaryota</taxon>
        <taxon>Metazoa</taxon>
        <taxon>Chordata</taxon>
        <taxon>Craniata</taxon>
        <taxon>Vertebrata</taxon>
        <taxon>Euteleostomi</taxon>
        <taxon>Archelosauria</taxon>
        <taxon>Archosauria</taxon>
        <taxon>Dinosauria</taxon>
        <taxon>Saurischia</taxon>
        <taxon>Theropoda</taxon>
        <taxon>Coelurosauria</taxon>
        <taxon>Aves</taxon>
        <taxon>Neognathae</taxon>
        <taxon>Neoaves</taxon>
        <taxon>Aequornithes</taxon>
        <taxon>Pelecaniformes</taxon>
        <taxon>Balaenicipitidae</taxon>
        <taxon>Balaeniceps</taxon>
    </lineage>
</organism>
<keyword evidence="8 9" id="KW-0472">Membrane</keyword>
<dbReference type="CDD" id="cd18595">
    <property type="entry name" value="ABC_6TM_MRP1_2_3_6_D1_like"/>
    <property type="match status" value="1"/>
</dbReference>
<dbReference type="GO" id="GO:0016020">
    <property type="term" value="C:membrane"/>
    <property type="evidence" value="ECO:0007669"/>
    <property type="project" value="UniProtKB-SubCell"/>
</dbReference>
<dbReference type="EMBL" id="VYZW01026381">
    <property type="protein sequence ID" value="NXS43577.1"/>
    <property type="molecule type" value="Genomic_DNA"/>
</dbReference>
<dbReference type="InterPro" id="IPR027417">
    <property type="entry name" value="P-loop_NTPase"/>
</dbReference>
<protein>
    <submittedName>
        <fullName evidence="12">MRP6 protein</fullName>
    </submittedName>
</protein>
<dbReference type="PROSITE" id="PS50929">
    <property type="entry name" value="ABC_TM1F"/>
    <property type="match status" value="1"/>
</dbReference>
<evidence type="ECO:0000313" key="13">
    <source>
        <dbReference type="Proteomes" id="UP000528411"/>
    </source>
</evidence>
<feature type="transmembrane region" description="Helical" evidence="9">
    <location>
        <begin position="107"/>
        <end position="125"/>
    </location>
</feature>
<keyword evidence="7 9" id="KW-1133">Transmembrane helix</keyword>
<dbReference type="GO" id="GO:0005524">
    <property type="term" value="F:ATP binding"/>
    <property type="evidence" value="ECO:0007669"/>
    <property type="project" value="UniProtKB-KW"/>
</dbReference>
<feature type="transmembrane region" description="Helical" evidence="9">
    <location>
        <begin position="137"/>
        <end position="156"/>
    </location>
</feature>
<evidence type="ECO:0000256" key="7">
    <source>
        <dbReference type="ARBA" id="ARBA00022989"/>
    </source>
</evidence>
<evidence type="ECO:0000313" key="12">
    <source>
        <dbReference type="EMBL" id="NXS43577.1"/>
    </source>
</evidence>
<dbReference type="InterPro" id="IPR017871">
    <property type="entry name" value="ABC_transporter-like_CS"/>
</dbReference>
<evidence type="ECO:0000256" key="8">
    <source>
        <dbReference type="ARBA" id="ARBA00023136"/>
    </source>
</evidence>
<evidence type="ECO:0000256" key="5">
    <source>
        <dbReference type="ARBA" id="ARBA00022741"/>
    </source>
</evidence>
<feature type="non-terminal residue" evidence="12">
    <location>
        <position position="1"/>
    </location>
</feature>
<feature type="transmembrane region" description="Helical" evidence="9">
    <location>
        <begin position="460"/>
        <end position="478"/>
    </location>
</feature>
<feature type="domain" description="ABC transmembrane type-1" evidence="11">
    <location>
        <begin position="321"/>
        <end position="603"/>
    </location>
</feature>
<dbReference type="AlphaFoldDB" id="A0A7L2UED4"/>
<proteinExistence type="inferred from homology"/>
<evidence type="ECO:0000256" key="4">
    <source>
        <dbReference type="ARBA" id="ARBA00022692"/>
    </source>
</evidence>
<dbReference type="GO" id="GO:0140359">
    <property type="term" value="F:ABC-type transporter activity"/>
    <property type="evidence" value="ECO:0007669"/>
    <property type="project" value="InterPro"/>
</dbReference>
<keyword evidence="4 9" id="KW-0812">Transmembrane</keyword>
<evidence type="ECO:0000256" key="6">
    <source>
        <dbReference type="ARBA" id="ARBA00022840"/>
    </source>
</evidence>
<dbReference type="InterPro" id="IPR036640">
    <property type="entry name" value="ABC1_TM_sf"/>
</dbReference>
<keyword evidence="5" id="KW-0547">Nucleotide-binding</keyword>
<feature type="transmembrane region" description="Helical" evidence="9">
    <location>
        <begin position="432"/>
        <end position="454"/>
    </location>
</feature>
<dbReference type="PROSITE" id="PS00211">
    <property type="entry name" value="ABC_TRANSPORTER_1"/>
    <property type="match status" value="1"/>
</dbReference>
<gene>
    <name evidence="12" type="primary">Abcc6</name>
    <name evidence="12" type="ORF">BALREX_R08657</name>
</gene>
<evidence type="ECO:0000259" key="10">
    <source>
        <dbReference type="PROSITE" id="PS50893"/>
    </source>
</evidence>
<dbReference type="OrthoDB" id="9083250at2759"/>
<comment type="subcellular location">
    <subcellularLocation>
        <location evidence="1">Membrane</location>
        <topology evidence="1">Multi-pass membrane protein</topology>
    </subcellularLocation>
</comment>
<accession>A0A7L2UED4</accession>
<dbReference type="FunFam" id="1.20.1560.10:FF:000032">
    <property type="entry name" value="ATP-binding cassette sub-family C member 6"/>
    <property type="match status" value="1"/>
</dbReference>
<dbReference type="Pfam" id="PF00664">
    <property type="entry name" value="ABC_membrane"/>
    <property type="match status" value="1"/>
</dbReference>
<feature type="transmembrane region" description="Helical" evidence="9">
    <location>
        <begin position="77"/>
        <end position="95"/>
    </location>
</feature>
<evidence type="ECO:0000256" key="3">
    <source>
        <dbReference type="ARBA" id="ARBA00022448"/>
    </source>
</evidence>
<dbReference type="InterPro" id="IPR003439">
    <property type="entry name" value="ABC_transporter-like_ATP-bd"/>
</dbReference>
<dbReference type="Pfam" id="PF24357">
    <property type="entry name" value="TMD0_ABC"/>
    <property type="match status" value="1"/>
</dbReference>
<dbReference type="SUPFAM" id="SSF52540">
    <property type="entry name" value="P-loop containing nucleoside triphosphate hydrolases"/>
    <property type="match status" value="1"/>
</dbReference>
<dbReference type="PROSITE" id="PS50893">
    <property type="entry name" value="ABC_TRANSPORTER_2"/>
    <property type="match status" value="1"/>
</dbReference>
<dbReference type="Gene3D" id="1.20.1560.10">
    <property type="entry name" value="ABC transporter type 1, transmembrane domain"/>
    <property type="match status" value="1"/>
</dbReference>
<sequence>AAGGALCGSREGSAGLWNWNQTWYTNTPRFTWCFETTVIAWIPCTYLWICFPFYYLYLRHKNKGYIRMSHIFKTKMVLGFILVILCFSNVFFVLWEISQGIPRAPAFFISPAVVGITMILAMFLTQAERMMGIQSSGILLIYWLLSFVAAVVMFSSKVQHAVERGFLEDHFRHVTTYLYASLVLGELVLFCLVDHPPFFSKAVNNPNLCPEASSSFLSKITYWWFSGLVWKGCQQSLGVDDLWPVRKEDSSEEIVAWAEREWKKYHSRTQQKMESATFKKGQESETGIAEAEETEVLLQSEHSQSGPLLKAFWSMFGTYFLLSTVCLVICDVFLFSIPKLLSLFLEFIEDQEAPSWHGYFYAFTMFLLACLQTLFEQRYMYMCVVLGLRLKTAVTGLVYKKILVMSNASRKAATVGEIVNLVSVDVQKLMDLIIYFNGTWLAPIRIIICFVFLWQLLGPSALTSIAVFLFLLPLNFMITKKRSQFQETQMKHKDERAKLTNAILSDIKVIKLYGWEKTFMEKVLGIRKQELQALKRSQILFSASLASFHSSTFLIAFVMFAVYTLVDHTHVLDAQKAFVCLTLINILNTAHSFLPFSINAAVQAKVSLNRLAAFLNLEELNPESSSRNTSDCGKLFITIRNGTFCWSKETSPCLRRIDLTVPQGSLLAVVGQVGAGKSSLLSVLLGELEKTDGCVTMKRYERCLRQNQQIQVIPGSSSAGAWSCSRESASASQEPYLEGGREGSTDLEIRNVNTFLQGINLSGGQKQRVNLARAVYQKASIYLLDDPLSAVDAHVGQHIFEHVLGRNGLLKDK</sequence>
<dbReference type="Pfam" id="PF00005">
    <property type="entry name" value="ABC_tran"/>
    <property type="match status" value="1"/>
</dbReference>